<evidence type="ECO:0000313" key="2">
    <source>
        <dbReference type="Proteomes" id="UP000593572"/>
    </source>
</evidence>
<evidence type="ECO:0000313" key="1">
    <source>
        <dbReference type="EMBL" id="MBA0562139.1"/>
    </source>
</evidence>
<reference evidence="1 2" key="1">
    <citation type="journal article" date="2019" name="Genome Biol. Evol.">
        <title>Insights into the evolution of the New World diploid cottons (Gossypium, subgenus Houzingenia) based on genome sequencing.</title>
        <authorList>
            <person name="Grover C.E."/>
            <person name="Arick M.A. 2nd"/>
            <person name="Thrash A."/>
            <person name="Conover J.L."/>
            <person name="Sanders W.S."/>
            <person name="Peterson D.G."/>
            <person name="Frelichowski J.E."/>
            <person name="Scheffler J.A."/>
            <person name="Scheffler B.E."/>
            <person name="Wendel J.F."/>
        </authorList>
    </citation>
    <scope>NUCLEOTIDE SEQUENCE [LARGE SCALE GENOMIC DNA]</scope>
    <source>
        <strain evidence="1">157</strain>
        <tissue evidence="1">Leaf</tissue>
    </source>
</reference>
<accession>A0A7J8MBQ9</accession>
<gene>
    <name evidence="1" type="ORF">Golob_007213</name>
</gene>
<organism evidence="1 2">
    <name type="scientific">Gossypium lobatum</name>
    <dbReference type="NCBI Taxonomy" id="34289"/>
    <lineage>
        <taxon>Eukaryota</taxon>
        <taxon>Viridiplantae</taxon>
        <taxon>Streptophyta</taxon>
        <taxon>Embryophyta</taxon>
        <taxon>Tracheophyta</taxon>
        <taxon>Spermatophyta</taxon>
        <taxon>Magnoliopsida</taxon>
        <taxon>eudicotyledons</taxon>
        <taxon>Gunneridae</taxon>
        <taxon>Pentapetalae</taxon>
        <taxon>rosids</taxon>
        <taxon>malvids</taxon>
        <taxon>Malvales</taxon>
        <taxon>Malvaceae</taxon>
        <taxon>Malvoideae</taxon>
        <taxon>Gossypium</taxon>
    </lineage>
</organism>
<name>A0A7J8MBQ9_9ROSI</name>
<keyword evidence="2" id="KW-1185">Reference proteome</keyword>
<proteinExistence type="predicted"/>
<comment type="caution">
    <text evidence="1">The sequence shown here is derived from an EMBL/GenBank/DDBJ whole genome shotgun (WGS) entry which is preliminary data.</text>
</comment>
<dbReference type="AlphaFoldDB" id="A0A7J8MBQ9"/>
<feature type="non-terminal residue" evidence="1">
    <location>
        <position position="30"/>
    </location>
</feature>
<dbReference type="EMBL" id="JABEZX010000008">
    <property type="protein sequence ID" value="MBA0562139.1"/>
    <property type="molecule type" value="Genomic_DNA"/>
</dbReference>
<protein>
    <submittedName>
        <fullName evidence="1">Uncharacterized protein</fullName>
    </submittedName>
</protein>
<sequence>MNLIVENGQPCCCYVFVEVHAAMMILLSAY</sequence>
<dbReference type="Proteomes" id="UP000593572">
    <property type="component" value="Unassembled WGS sequence"/>
</dbReference>